<dbReference type="Proteomes" id="UP000305948">
    <property type="component" value="Unassembled WGS sequence"/>
</dbReference>
<dbReference type="AlphaFoldDB" id="A0A5C3N4H0"/>
<keyword evidence="2" id="KW-1185">Reference proteome</keyword>
<accession>A0A5C3N4H0</accession>
<protein>
    <recommendedName>
        <fullName evidence="3">RING-type domain-containing protein</fullName>
    </recommendedName>
</protein>
<evidence type="ECO:0000313" key="2">
    <source>
        <dbReference type="Proteomes" id="UP000305948"/>
    </source>
</evidence>
<organism evidence="1 2">
    <name type="scientific">Heliocybe sulcata</name>
    <dbReference type="NCBI Taxonomy" id="5364"/>
    <lineage>
        <taxon>Eukaryota</taxon>
        <taxon>Fungi</taxon>
        <taxon>Dikarya</taxon>
        <taxon>Basidiomycota</taxon>
        <taxon>Agaricomycotina</taxon>
        <taxon>Agaricomycetes</taxon>
        <taxon>Gloeophyllales</taxon>
        <taxon>Gloeophyllaceae</taxon>
        <taxon>Heliocybe</taxon>
    </lineage>
</organism>
<evidence type="ECO:0008006" key="3">
    <source>
        <dbReference type="Google" id="ProtNLM"/>
    </source>
</evidence>
<sequence length="275" mass="30322">MCDPHCSLRHLVTSSHCFASTFCVPTDFITARPFLRWSIITFFMVARRRPPLAPLRLGSISEEEAPGVLNLGAETPSSILEPSSAAVGLSPDEWSRAGIAANTNIPARRRSWRSLSWLQEPHRRKFVRTQVEGDCGICFEYAIFPVRVKCCLQLFCFAHLSDWLGSEQSDGLCPACRSPCSISRDTISLISAGSQHTADEEAPSSAQNYCRGPGRKVAILLPICPPATPRSPGILKYRPRRNFVQDLKDDQGLSIGRVFEYLAVAVVLLVLFSGS</sequence>
<dbReference type="Gene3D" id="3.30.40.10">
    <property type="entry name" value="Zinc/RING finger domain, C3HC4 (zinc finger)"/>
    <property type="match status" value="1"/>
</dbReference>
<proteinExistence type="predicted"/>
<name>A0A5C3N4H0_9AGAM</name>
<dbReference type="OrthoDB" id="6270329at2759"/>
<dbReference type="SUPFAM" id="SSF57850">
    <property type="entry name" value="RING/U-box"/>
    <property type="match status" value="1"/>
</dbReference>
<dbReference type="EMBL" id="ML213509">
    <property type="protein sequence ID" value="TFK52679.1"/>
    <property type="molecule type" value="Genomic_DNA"/>
</dbReference>
<reference evidence="1 2" key="1">
    <citation type="journal article" date="2019" name="Nat. Ecol. Evol.">
        <title>Megaphylogeny resolves global patterns of mushroom evolution.</title>
        <authorList>
            <person name="Varga T."/>
            <person name="Krizsan K."/>
            <person name="Foldi C."/>
            <person name="Dima B."/>
            <person name="Sanchez-Garcia M."/>
            <person name="Sanchez-Ramirez S."/>
            <person name="Szollosi G.J."/>
            <person name="Szarkandi J.G."/>
            <person name="Papp V."/>
            <person name="Albert L."/>
            <person name="Andreopoulos W."/>
            <person name="Angelini C."/>
            <person name="Antonin V."/>
            <person name="Barry K.W."/>
            <person name="Bougher N.L."/>
            <person name="Buchanan P."/>
            <person name="Buyck B."/>
            <person name="Bense V."/>
            <person name="Catcheside P."/>
            <person name="Chovatia M."/>
            <person name="Cooper J."/>
            <person name="Damon W."/>
            <person name="Desjardin D."/>
            <person name="Finy P."/>
            <person name="Geml J."/>
            <person name="Haridas S."/>
            <person name="Hughes K."/>
            <person name="Justo A."/>
            <person name="Karasinski D."/>
            <person name="Kautmanova I."/>
            <person name="Kiss B."/>
            <person name="Kocsube S."/>
            <person name="Kotiranta H."/>
            <person name="LaButti K.M."/>
            <person name="Lechner B.E."/>
            <person name="Liimatainen K."/>
            <person name="Lipzen A."/>
            <person name="Lukacs Z."/>
            <person name="Mihaltcheva S."/>
            <person name="Morgado L.N."/>
            <person name="Niskanen T."/>
            <person name="Noordeloos M.E."/>
            <person name="Ohm R.A."/>
            <person name="Ortiz-Santana B."/>
            <person name="Ovrebo C."/>
            <person name="Racz N."/>
            <person name="Riley R."/>
            <person name="Savchenko A."/>
            <person name="Shiryaev A."/>
            <person name="Soop K."/>
            <person name="Spirin V."/>
            <person name="Szebenyi C."/>
            <person name="Tomsovsky M."/>
            <person name="Tulloss R.E."/>
            <person name="Uehling J."/>
            <person name="Grigoriev I.V."/>
            <person name="Vagvolgyi C."/>
            <person name="Papp T."/>
            <person name="Martin F.M."/>
            <person name="Miettinen O."/>
            <person name="Hibbett D.S."/>
            <person name="Nagy L.G."/>
        </authorList>
    </citation>
    <scope>NUCLEOTIDE SEQUENCE [LARGE SCALE GENOMIC DNA]</scope>
    <source>
        <strain evidence="1 2">OMC1185</strain>
    </source>
</reference>
<dbReference type="InterPro" id="IPR013083">
    <property type="entry name" value="Znf_RING/FYVE/PHD"/>
</dbReference>
<dbReference type="STRING" id="5364.A0A5C3N4H0"/>
<evidence type="ECO:0000313" key="1">
    <source>
        <dbReference type="EMBL" id="TFK52679.1"/>
    </source>
</evidence>
<gene>
    <name evidence="1" type="ORF">OE88DRAFT_1436698</name>
</gene>